<comment type="caution">
    <text evidence="1">The sequence shown here is derived from an EMBL/GenBank/DDBJ whole genome shotgun (WGS) entry which is preliminary data.</text>
</comment>
<proteinExistence type="predicted"/>
<evidence type="ECO:0000313" key="2">
    <source>
        <dbReference type="Proteomes" id="UP000324800"/>
    </source>
</evidence>
<dbReference type="Proteomes" id="UP000324800">
    <property type="component" value="Unassembled WGS sequence"/>
</dbReference>
<organism evidence="1 2">
    <name type="scientific">Streblomastix strix</name>
    <dbReference type="NCBI Taxonomy" id="222440"/>
    <lineage>
        <taxon>Eukaryota</taxon>
        <taxon>Metamonada</taxon>
        <taxon>Preaxostyla</taxon>
        <taxon>Oxymonadida</taxon>
        <taxon>Streblomastigidae</taxon>
        <taxon>Streblomastix</taxon>
    </lineage>
</organism>
<reference evidence="1 2" key="1">
    <citation type="submission" date="2019-03" db="EMBL/GenBank/DDBJ databases">
        <title>Single cell metagenomics reveals metabolic interactions within the superorganism composed of flagellate Streblomastix strix and complex community of Bacteroidetes bacteria on its surface.</title>
        <authorList>
            <person name="Treitli S.C."/>
            <person name="Kolisko M."/>
            <person name="Husnik F."/>
            <person name="Keeling P."/>
            <person name="Hampl V."/>
        </authorList>
    </citation>
    <scope>NUCLEOTIDE SEQUENCE [LARGE SCALE GENOMIC DNA]</scope>
    <source>
        <strain evidence="1">ST1C</strain>
    </source>
</reference>
<sequence length="228" mass="26305">MQTEQEIQDAAKSIVSFTDSYVQNKQRKQKEQSESESTPSLAQVTSSLESLLRQIEMNNSSKQVIQIPKLLQSLITLSRYKVETHFSQVLDRQRLQVRHCSRDCLNQIQVFGDEQVQTDLVNNGYGRIMSITFSTAGGVGEEQNQMIINGLNLISWFLRVLYEGRNDQWYLSFQPLPLLARRTEEQIEEEGANEEIDTQMKNIGLKDRIKMNANYAKAAMLNHFINKR</sequence>
<gene>
    <name evidence="1" type="ORF">EZS28_035693</name>
</gene>
<dbReference type="AlphaFoldDB" id="A0A5J4UDT4"/>
<name>A0A5J4UDT4_9EUKA</name>
<evidence type="ECO:0000313" key="1">
    <source>
        <dbReference type="EMBL" id="KAA6368779.1"/>
    </source>
</evidence>
<dbReference type="EMBL" id="SNRW01017003">
    <property type="protein sequence ID" value="KAA6368779.1"/>
    <property type="molecule type" value="Genomic_DNA"/>
</dbReference>
<protein>
    <submittedName>
        <fullName evidence="1">Uncharacterized protein</fullName>
    </submittedName>
</protein>
<accession>A0A5J4UDT4</accession>